<proteinExistence type="predicted"/>
<keyword evidence="5 7" id="KW-1133">Transmembrane helix</keyword>
<evidence type="ECO:0000256" key="1">
    <source>
        <dbReference type="ARBA" id="ARBA00004429"/>
    </source>
</evidence>
<keyword evidence="10" id="KW-1185">Reference proteome</keyword>
<feature type="non-terminal residue" evidence="9">
    <location>
        <position position="205"/>
    </location>
</feature>
<evidence type="ECO:0000256" key="6">
    <source>
        <dbReference type="ARBA" id="ARBA00023136"/>
    </source>
</evidence>
<gene>
    <name evidence="9" type="ORF">ACFFNX_34810</name>
</gene>
<dbReference type="SUPFAM" id="SSF103473">
    <property type="entry name" value="MFS general substrate transporter"/>
    <property type="match status" value="1"/>
</dbReference>
<evidence type="ECO:0000313" key="10">
    <source>
        <dbReference type="Proteomes" id="UP001589627"/>
    </source>
</evidence>
<evidence type="ECO:0000256" key="7">
    <source>
        <dbReference type="SAM" id="Phobius"/>
    </source>
</evidence>
<accession>A0ABV5YQL0</accession>
<keyword evidence="6 7" id="KW-0472">Membrane</keyword>
<feature type="domain" description="Major facilitator superfamily (MFS) profile" evidence="8">
    <location>
        <begin position="5"/>
        <end position="205"/>
    </location>
</feature>
<evidence type="ECO:0000256" key="5">
    <source>
        <dbReference type="ARBA" id="ARBA00022989"/>
    </source>
</evidence>
<dbReference type="Proteomes" id="UP001589627">
    <property type="component" value="Unassembled WGS sequence"/>
</dbReference>
<evidence type="ECO:0000259" key="8">
    <source>
        <dbReference type="PROSITE" id="PS50850"/>
    </source>
</evidence>
<keyword evidence="2" id="KW-0813">Transport</keyword>
<evidence type="ECO:0000313" key="9">
    <source>
        <dbReference type="EMBL" id="MFB9837357.1"/>
    </source>
</evidence>
<dbReference type="Pfam" id="PF05977">
    <property type="entry name" value="MFS_3"/>
    <property type="match status" value="1"/>
</dbReference>
<evidence type="ECO:0000256" key="2">
    <source>
        <dbReference type="ARBA" id="ARBA00022448"/>
    </source>
</evidence>
<organism evidence="9 10">
    <name type="scientific">Actinoallomurus acaciae</name>
    <dbReference type="NCBI Taxonomy" id="502577"/>
    <lineage>
        <taxon>Bacteria</taxon>
        <taxon>Bacillati</taxon>
        <taxon>Actinomycetota</taxon>
        <taxon>Actinomycetes</taxon>
        <taxon>Streptosporangiales</taxon>
        <taxon>Thermomonosporaceae</taxon>
        <taxon>Actinoallomurus</taxon>
    </lineage>
</organism>
<dbReference type="PROSITE" id="PS50850">
    <property type="entry name" value="MFS"/>
    <property type="match status" value="1"/>
</dbReference>
<evidence type="ECO:0000256" key="4">
    <source>
        <dbReference type="ARBA" id="ARBA00022692"/>
    </source>
</evidence>
<reference evidence="9 10" key="1">
    <citation type="submission" date="2024-09" db="EMBL/GenBank/DDBJ databases">
        <authorList>
            <person name="Sun Q."/>
            <person name="Mori K."/>
        </authorList>
    </citation>
    <scope>NUCLEOTIDE SEQUENCE [LARGE SCALE GENOMIC DNA]</scope>
    <source>
        <strain evidence="9 10">TBRC 0563</strain>
    </source>
</reference>
<feature type="transmembrane region" description="Helical" evidence="7">
    <location>
        <begin position="85"/>
        <end position="106"/>
    </location>
</feature>
<sequence length="205" mass="21161">MPRRRRFVLDIGPLRGSADFRRLWVGSSLSVVGGQMTTFAVTLQVYRTTHSSAAVGAVGLASGLPLILLGLFGGSFADAVDRRRLVLATNIGSVVVSALLAAQAFAGLRALWPLYTLVAVQSLLGAVGAPARRTFVPRLLPAGQVAAGIALNQMSFQVGLMAGPALAGVVTAAGGLRLCYLADMISFTGTLYALARLPAMPPQGG</sequence>
<dbReference type="Gene3D" id="1.20.1250.20">
    <property type="entry name" value="MFS general substrate transporter like domains"/>
    <property type="match status" value="1"/>
</dbReference>
<name>A0ABV5YQL0_9ACTN</name>
<dbReference type="CDD" id="cd06173">
    <property type="entry name" value="MFS_MefA_like"/>
    <property type="match status" value="1"/>
</dbReference>
<keyword evidence="4 7" id="KW-0812">Transmembrane</keyword>
<dbReference type="InterPro" id="IPR036259">
    <property type="entry name" value="MFS_trans_sf"/>
</dbReference>
<protein>
    <submittedName>
        <fullName evidence="9">MFS transporter</fullName>
    </submittedName>
</protein>
<dbReference type="PANTHER" id="PTHR23513:SF9">
    <property type="entry name" value="ENTEROBACTIN EXPORTER ENTS"/>
    <property type="match status" value="1"/>
</dbReference>
<dbReference type="InterPro" id="IPR010290">
    <property type="entry name" value="TM_effector"/>
</dbReference>
<dbReference type="InterPro" id="IPR020846">
    <property type="entry name" value="MFS_dom"/>
</dbReference>
<keyword evidence="3" id="KW-1003">Cell membrane</keyword>
<feature type="transmembrane region" description="Helical" evidence="7">
    <location>
        <begin position="52"/>
        <end position="73"/>
    </location>
</feature>
<evidence type="ECO:0000256" key="3">
    <source>
        <dbReference type="ARBA" id="ARBA00022475"/>
    </source>
</evidence>
<comment type="caution">
    <text evidence="9">The sequence shown here is derived from an EMBL/GenBank/DDBJ whole genome shotgun (WGS) entry which is preliminary data.</text>
</comment>
<dbReference type="RefSeq" id="WP_378210171.1">
    <property type="nucleotide sequence ID" value="NZ_JBHLZP010000370.1"/>
</dbReference>
<comment type="subcellular location">
    <subcellularLocation>
        <location evidence="1">Cell inner membrane</location>
        <topology evidence="1">Multi-pass membrane protein</topology>
    </subcellularLocation>
</comment>
<dbReference type="EMBL" id="JBHLZP010000370">
    <property type="protein sequence ID" value="MFB9837357.1"/>
    <property type="molecule type" value="Genomic_DNA"/>
</dbReference>
<dbReference type="PANTHER" id="PTHR23513">
    <property type="entry name" value="INTEGRAL MEMBRANE EFFLUX PROTEIN-RELATED"/>
    <property type="match status" value="1"/>
</dbReference>
<feature type="transmembrane region" description="Helical" evidence="7">
    <location>
        <begin position="23"/>
        <end position="46"/>
    </location>
</feature>